<evidence type="ECO:0000256" key="1">
    <source>
        <dbReference type="ARBA" id="ARBA00004141"/>
    </source>
</evidence>
<dbReference type="EMBL" id="JAAMPI010001358">
    <property type="protein sequence ID" value="KAF4625522.1"/>
    <property type="molecule type" value="Genomic_DNA"/>
</dbReference>
<sequence length="159" mass="18156">MIVIEEAKLGLGRHIEVVPFENVREILLCVEFADVYTYKDRRFRHFPPRGFVIVSSAMRIYFMLNMDIEDMTWTYVGVGLWTAIEINVAVISACLPTLQPVLSYIIPSFLSKVIPSTKSKVSNAPSKDIYLNTASNRARGEEFQRLPEYAMDSISRENS</sequence>
<gene>
    <name evidence="7" type="ORF">G7Y89_g12644</name>
</gene>
<dbReference type="OrthoDB" id="10017208at2759"/>
<dbReference type="Pfam" id="PF20684">
    <property type="entry name" value="Fung_rhodopsin"/>
    <property type="match status" value="1"/>
</dbReference>
<comment type="subcellular location">
    <subcellularLocation>
        <location evidence="1">Membrane</location>
        <topology evidence="1">Multi-pass membrane protein</topology>
    </subcellularLocation>
</comment>
<comment type="similarity">
    <text evidence="5">Belongs to the SAT4 family.</text>
</comment>
<dbReference type="InterPro" id="IPR052337">
    <property type="entry name" value="SAT4-like"/>
</dbReference>
<evidence type="ECO:0000256" key="3">
    <source>
        <dbReference type="ARBA" id="ARBA00022989"/>
    </source>
</evidence>
<reference evidence="7 8" key="1">
    <citation type="submission" date="2020-03" db="EMBL/GenBank/DDBJ databases">
        <title>Draft Genome Sequence of Cudoniella acicularis.</title>
        <authorList>
            <person name="Buettner E."/>
            <person name="Kellner H."/>
        </authorList>
    </citation>
    <scope>NUCLEOTIDE SEQUENCE [LARGE SCALE GENOMIC DNA]</scope>
    <source>
        <strain evidence="7 8">DSM 108380</strain>
    </source>
</reference>
<keyword evidence="3" id="KW-1133">Transmembrane helix</keyword>
<evidence type="ECO:0000256" key="4">
    <source>
        <dbReference type="ARBA" id="ARBA00023136"/>
    </source>
</evidence>
<dbReference type="GO" id="GO:0016020">
    <property type="term" value="C:membrane"/>
    <property type="evidence" value="ECO:0007669"/>
    <property type="project" value="UniProtKB-SubCell"/>
</dbReference>
<proteinExistence type="inferred from homology"/>
<evidence type="ECO:0000313" key="8">
    <source>
        <dbReference type="Proteomes" id="UP000566819"/>
    </source>
</evidence>
<name>A0A8H4RC77_9HELO</name>
<dbReference type="Proteomes" id="UP000566819">
    <property type="component" value="Unassembled WGS sequence"/>
</dbReference>
<keyword evidence="2" id="KW-0812">Transmembrane</keyword>
<dbReference type="AlphaFoldDB" id="A0A8H4RC77"/>
<dbReference type="PANTHER" id="PTHR33048">
    <property type="entry name" value="PTH11-LIKE INTEGRAL MEMBRANE PROTEIN (AFU_ORTHOLOGUE AFUA_5G11245)"/>
    <property type="match status" value="1"/>
</dbReference>
<dbReference type="PANTHER" id="PTHR33048:SF47">
    <property type="entry name" value="INTEGRAL MEMBRANE PROTEIN-RELATED"/>
    <property type="match status" value="1"/>
</dbReference>
<feature type="domain" description="Rhodopsin" evidence="6">
    <location>
        <begin position="50"/>
        <end position="103"/>
    </location>
</feature>
<accession>A0A8H4RC77</accession>
<organism evidence="7 8">
    <name type="scientific">Cudoniella acicularis</name>
    <dbReference type="NCBI Taxonomy" id="354080"/>
    <lineage>
        <taxon>Eukaryota</taxon>
        <taxon>Fungi</taxon>
        <taxon>Dikarya</taxon>
        <taxon>Ascomycota</taxon>
        <taxon>Pezizomycotina</taxon>
        <taxon>Leotiomycetes</taxon>
        <taxon>Helotiales</taxon>
        <taxon>Tricladiaceae</taxon>
        <taxon>Cudoniella</taxon>
    </lineage>
</organism>
<evidence type="ECO:0000256" key="5">
    <source>
        <dbReference type="ARBA" id="ARBA00038359"/>
    </source>
</evidence>
<keyword evidence="8" id="KW-1185">Reference proteome</keyword>
<protein>
    <recommendedName>
        <fullName evidence="6">Rhodopsin domain-containing protein</fullName>
    </recommendedName>
</protein>
<evidence type="ECO:0000313" key="7">
    <source>
        <dbReference type="EMBL" id="KAF4625522.1"/>
    </source>
</evidence>
<keyword evidence="4" id="KW-0472">Membrane</keyword>
<evidence type="ECO:0000256" key="2">
    <source>
        <dbReference type="ARBA" id="ARBA00022692"/>
    </source>
</evidence>
<dbReference type="InterPro" id="IPR049326">
    <property type="entry name" value="Rhodopsin_dom_fungi"/>
</dbReference>
<evidence type="ECO:0000259" key="6">
    <source>
        <dbReference type="Pfam" id="PF20684"/>
    </source>
</evidence>
<comment type="caution">
    <text evidence="7">The sequence shown here is derived from an EMBL/GenBank/DDBJ whole genome shotgun (WGS) entry which is preliminary data.</text>
</comment>